<organism evidence="1 2">
    <name type="scientific">Pristionchus entomophagus</name>
    <dbReference type="NCBI Taxonomy" id="358040"/>
    <lineage>
        <taxon>Eukaryota</taxon>
        <taxon>Metazoa</taxon>
        <taxon>Ecdysozoa</taxon>
        <taxon>Nematoda</taxon>
        <taxon>Chromadorea</taxon>
        <taxon>Rhabditida</taxon>
        <taxon>Rhabditina</taxon>
        <taxon>Diplogasteromorpha</taxon>
        <taxon>Diplogasteroidea</taxon>
        <taxon>Neodiplogasteridae</taxon>
        <taxon>Pristionchus</taxon>
    </lineage>
</organism>
<keyword evidence="2" id="KW-1185">Reference proteome</keyword>
<gene>
    <name evidence="1" type="ORF">PENTCL1PPCAC_22298</name>
</gene>
<dbReference type="EMBL" id="BTSX01000005">
    <property type="protein sequence ID" value="GMT00124.1"/>
    <property type="molecule type" value="Genomic_DNA"/>
</dbReference>
<dbReference type="AlphaFoldDB" id="A0AAV5TZW0"/>
<accession>A0AAV5TZW0</accession>
<evidence type="ECO:0000313" key="1">
    <source>
        <dbReference type="EMBL" id="GMT00124.1"/>
    </source>
</evidence>
<proteinExistence type="predicted"/>
<sequence>MDHITDITSSHDTLIRVYDGIGSEIIEMFHVFPVEETMMGTGRISIDIARISDNSHLIEIQISAVKLNCTCGPTESIFNAS</sequence>
<reference evidence="1" key="1">
    <citation type="submission" date="2023-10" db="EMBL/GenBank/DDBJ databases">
        <title>Genome assembly of Pristionchus species.</title>
        <authorList>
            <person name="Yoshida K."/>
            <person name="Sommer R.J."/>
        </authorList>
    </citation>
    <scope>NUCLEOTIDE SEQUENCE</scope>
    <source>
        <strain evidence="1">RS0144</strain>
    </source>
</reference>
<dbReference type="Proteomes" id="UP001432027">
    <property type="component" value="Unassembled WGS sequence"/>
</dbReference>
<protein>
    <submittedName>
        <fullName evidence="1">Uncharacterized protein</fullName>
    </submittedName>
</protein>
<comment type="caution">
    <text evidence="1">The sequence shown here is derived from an EMBL/GenBank/DDBJ whole genome shotgun (WGS) entry which is preliminary data.</text>
</comment>
<name>A0AAV5TZW0_9BILA</name>
<evidence type="ECO:0000313" key="2">
    <source>
        <dbReference type="Proteomes" id="UP001432027"/>
    </source>
</evidence>
<feature type="non-terminal residue" evidence="1">
    <location>
        <position position="81"/>
    </location>
</feature>